<feature type="non-terminal residue" evidence="6">
    <location>
        <position position="265"/>
    </location>
</feature>
<keyword evidence="3" id="KW-0963">Cytoplasm</keyword>
<comment type="subcellular location">
    <subcellularLocation>
        <location evidence="1">Cytoplasm</location>
    </subcellularLocation>
</comment>
<sequence length="265" mass="30133">LRESLLSCIRTYKPYGDLVHQIRILLLGPIGAGKSSFSNSVKSVFQGRVMHQALVGSDTTGISEKYRTYSVKDKEDGNSLPFILCDSMGLGEEEEGLCMDDIPYILKGHISDRYQFNPMKPITSGHCNYIDSPLLKDRIHCVAFVFNANSIEHLSHEMVSTIRRVRRKLIKYGMVHLVLLTHVDSMDLITKDDFIDIYRCLPVKSKVEAVHKELGFALSDILVVSNYTCEWELDPLKDVLILSALRHMLWAADDFLEDLPLEETR</sequence>
<protein>
    <recommendedName>
        <fullName evidence="5">Interferon-induced protein 44</fullName>
    </recommendedName>
</protein>
<organism evidence="6 7">
    <name type="scientific">Diceros bicornis minor</name>
    <name type="common">South-central black rhinoceros</name>
    <dbReference type="NCBI Taxonomy" id="77932"/>
    <lineage>
        <taxon>Eukaryota</taxon>
        <taxon>Metazoa</taxon>
        <taxon>Chordata</taxon>
        <taxon>Craniata</taxon>
        <taxon>Vertebrata</taxon>
        <taxon>Euteleostomi</taxon>
        <taxon>Mammalia</taxon>
        <taxon>Eutheria</taxon>
        <taxon>Laurasiatheria</taxon>
        <taxon>Perissodactyla</taxon>
        <taxon>Rhinocerotidae</taxon>
        <taxon>Diceros</taxon>
    </lineage>
</organism>
<keyword evidence="7" id="KW-1185">Reference proteome</keyword>
<dbReference type="PANTHER" id="PTHR14241">
    <property type="entry name" value="INTERFERON-INDUCED PROTEIN 44"/>
    <property type="match status" value="1"/>
</dbReference>
<evidence type="ECO:0000313" key="6">
    <source>
        <dbReference type="EMBL" id="KAF5923620.1"/>
    </source>
</evidence>
<dbReference type="SUPFAM" id="SSF52540">
    <property type="entry name" value="P-loop containing nucleoside triphosphate hydrolases"/>
    <property type="match status" value="1"/>
</dbReference>
<proteinExistence type="inferred from homology"/>
<dbReference type="Gene3D" id="3.40.50.300">
    <property type="entry name" value="P-loop containing nucleotide triphosphate hydrolases"/>
    <property type="match status" value="1"/>
</dbReference>
<name>A0A7J7F6E3_DICBM</name>
<dbReference type="GO" id="GO:0006955">
    <property type="term" value="P:immune response"/>
    <property type="evidence" value="ECO:0007669"/>
    <property type="project" value="TreeGrafter"/>
</dbReference>
<reference evidence="6 7" key="1">
    <citation type="journal article" date="2020" name="Mol. Biol. Evol.">
        <title>Interspecific Gene Flow and the Evolution of Specialization in Black and White Rhinoceros.</title>
        <authorList>
            <person name="Moodley Y."/>
            <person name="Westbury M.V."/>
            <person name="Russo I.M."/>
            <person name="Gopalakrishnan S."/>
            <person name="Rakotoarivelo A."/>
            <person name="Olsen R.A."/>
            <person name="Prost S."/>
            <person name="Tunstall T."/>
            <person name="Ryder O.A."/>
            <person name="Dalen L."/>
            <person name="Bruford M.W."/>
        </authorList>
    </citation>
    <scope>NUCLEOTIDE SEQUENCE [LARGE SCALE GENOMIC DNA]</scope>
    <source>
        <strain evidence="6">SBR-YM</strain>
        <tissue evidence="6">Skin</tissue>
    </source>
</reference>
<comment type="caution">
    <text evidence="6">The sequence shown here is derived from an EMBL/GenBank/DDBJ whole genome shotgun (WGS) entry which is preliminary data.</text>
</comment>
<comment type="function">
    <text evidence="4">This protein aggregates to form microtubular structures.</text>
</comment>
<dbReference type="PANTHER" id="PTHR14241:SF3">
    <property type="entry name" value="INTERFERON-INDUCED PROTEIN 44"/>
    <property type="match status" value="1"/>
</dbReference>
<gene>
    <name evidence="6" type="ORF">HPG69_011016</name>
</gene>
<evidence type="ECO:0000313" key="7">
    <source>
        <dbReference type="Proteomes" id="UP000551758"/>
    </source>
</evidence>
<evidence type="ECO:0000256" key="1">
    <source>
        <dbReference type="ARBA" id="ARBA00004496"/>
    </source>
</evidence>
<accession>A0A7J7F6E3</accession>
<dbReference type="GO" id="GO:0009615">
    <property type="term" value="P:response to virus"/>
    <property type="evidence" value="ECO:0007669"/>
    <property type="project" value="UniProtKB-ARBA"/>
</dbReference>
<evidence type="ECO:0000256" key="4">
    <source>
        <dbReference type="ARBA" id="ARBA00055327"/>
    </source>
</evidence>
<dbReference type="InterPro" id="IPR027417">
    <property type="entry name" value="P-loop_NTPase"/>
</dbReference>
<dbReference type="FunFam" id="3.40.50.300:FF:001535">
    <property type="entry name" value="Interferon induced protein 44"/>
    <property type="match status" value="1"/>
</dbReference>
<dbReference type="EMBL" id="JACDTQ010001212">
    <property type="protein sequence ID" value="KAF5923620.1"/>
    <property type="molecule type" value="Genomic_DNA"/>
</dbReference>
<dbReference type="AlphaFoldDB" id="A0A7J7F6E3"/>
<dbReference type="GO" id="GO:0005737">
    <property type="term" value="C:cytoplasm"/>
    <property type="evidence" value="ECO:0007669"/>
    <property type="project" value="UniProtKB-SubCell"/>
</dbReference>
<evidence type="ECO:0000256" key="2">
    <source>
        <dbReference type="ARBA" id="ARBA00009243"/>
    </source>
</evidence>
<comment type="similarity">
    <text evidence="2">Belongs to the IFI44 family.</text>
</comment>
<dbReference type="Proteomes" id="UP000551758">
    <property type="component" value="Unassembled WGS sequence"/>
</dbReference>
<evidence type="ECO:0000256" key="5">
    <source>
        <dbReference type="ARBA" id="ARBA00073671"/>
    </source>
</evidence>
<evidence type="ECO:0000256" key="3">
    <source>
        <dbReference type="ARBA" id="ARBA00022490"/>
    </source>
</evidence>